<evidence type="ECO:0000313" key="2">
    <source>
        <dbReference type="EMBL" id="OMO79171.1"/>
    </source>
</evidence>
<dbReference type="EMBL" id="AWWV01010454">
    <property type="protein sequence ID" value="OMO79171.1"/>
    <property type="molecule type" value="Genomic_DNA"/>
</dbReference>
<protein>
    <submittedName>
        <fullName evidence="2">Uncharacterized protein</fullName>
    </submittedName>
</protein>
<evidence type="ECO:0000313" key="3">
    <source>
        <dbReference type="Proteomes" id="UP000188268"/>
    </source>
</evidence>
<keyword evidence="1" id="KW-0812">Transmembrane</keyword>
<evidence type="ECO:0000256" key="1">
    <source>
        <dbReference type="SAM" id="Phobius"/>
    </source>
</evidence>
<gene>
    <name evidence="2" type="ORF">CCACVL1_13867</name>
</gene>
<feature type="transmembrane region" description="Helical" evidence="1">
    <location>
        <begin position="214"/>
        <end position="231"/>
    </location>
</feature>
<dbReference type="Proteomes" id="UP000188268">
    <property type="component" value="Unassembled WGS sequence"/>
</dbReference>
<name>A0A1R3I9I4_COCAP</name>
<reference evidence="2 3" key="1">
    <citation type="submission" date="2013-09" db="EMBL/GenBank/DDBJ databases">
        <title>Corchorus capsularis genome sequencing.</title>
        <authorList>
            <person name="Alam M."/>
            <person name="Haque M.S."/>
            <person name="Islam M.S."/>
            <person name="Emdad E.M."/>
            <person name="Islam M.M."/>
            <person name="Ahmed B."/>
            <person name="Halim A."/>
            <person name="Hossen Q.M.M."/>
            <person name="Hossain M.Z."/>
            <person name="Ahmed R."/>
            <person name="Khan M.M."/>
            <person name="Islam R."/>
            <person name="Rashid M.M."/>
            <person name="Khan S.A."/>
            <person name="Rahman M.S."/>
            <person name="Alam M."/>
        </authorList>
    </citation>
    <scope>NUCLEOTIDE SEQUENCE [LARGE SCALE GENOMIC DNA]</scope>
    <source>
        <strain evidence="3">cv. CVL-1</strain>
        <tissue evidence="2">Whole seedling</tissue>
    </source>
</reference>
<dbReference type="OrthoDB" id="10587190at2759"/>
<keyword evidence="1" id="KW-0472">Membrane</keyword>
<dbReference type="Gramene" id="OMO79171">
    <property type="protein sequence ID" value="OMO79171"/>
    <property type="gene ID" value="CCACVL1_13867"/>
</dbReference>
<organism evidence="2 3">
    <name type="scientific">Corchorus capsularis</name>
    <name type="common">Jute</name>
    <dbReference type="NCBI Taxonomy" id="210143"/>
    <lineage>
        <taxon>Eukaryota</taxon>
        <taxon>Viridiplantae</taxon>
        <taxon>Streptophyta</taxon>
        <taxon>Embryophyta</taxon>
        <taxon>Tracheophyta</taxon>
        <taxon>Spermatophyta</taxon>
        <taxon>Magnoliopsida</taxon>
        <taxon>eudicotyledons</taxon>
        <taxon>Gunneridae</taxon>
        <taxon>Pentapetalae</taxon>
        <taxon>rosids</taxon>
        <taxon>malvids</taxon>
        <taxon>Malvales</taxon>
        <taxon>Malvaceae</taxon>
        <taxon>Grewioideae</taxon>
        <taxon>Apeibeae</taxon>
        <taxon>Corchorus</taxon>
    </lineage>
</organism>
<keyword evidence="3" id="KW-1185">Reference proteome</keyword>
<proteinExistence type="predicted"/>
<accession>A0A1R3I9I4</accession>
<dbReference type="AlphaFoldDB" id="A0A1R3I9I4"/>
<comment type="caution">
    <text evidence="2">The sequence shown here is derived from an EMBL/GenBank/DDBJ whole genome shotgun (WGS) entry which is preliminary data.</text>
</comment>
<sequence length="232" mass="25669">MRTAFCNAWNLSKDLVRAKFNGDEASKARSSRILRVSQSTRRQLVFWVGGNRCKANLMSLAQSVKRGEAVGHGDGSIVDPLMWIIGAYFVEAGVHDRGKQQLVHTLSTPKEKLSLMRVEMEKVVNDYGWFGLNGKLRKSTKVRHSKSKELVVAEGGVNQGSTSTQGNCQLNFSILRICILLKILMGHYLLGFLVLLGGSSESSHGWAESLGRDLFNFTLSIGFGFQLAFMIV</sequence>
<keyword evidence="1" id="KW-1133">Transmembrane helix</keyword>
<feature type="transmembrane region" description="Helical" evidence="1">
    <location>
        <begin position="174"/>
        <end position="194"/>
    </location>
</feature>